<evidence type="ECO:0000313" key="5">
    <source>
        <dbReference type="Proteomes" id="UP001631949"/>
    </source>
</evidence>
<organism evidence="4 5">
    <name type="scientific">Peptococcus simiae</name>
    <dbReference type="NCBI Taxonomy" id="1643805"/>
    <lineage>
        <taxon>Bacteria</taxon>
        <taxon>Bacillati</taxon>
        <taxon>Bacillota</taxon>
        <taxon>Clostridia</taxon>
        <taxon>Eubacteriales</taxon>
        <taxon>Peptococcaceae</taxon>
        <taxon>Peptococcus</taxon>
    </lineage>
</organism>
<sequence>MKKRWIAPVLALTLLVTACGNQASQQPATDDDQGSAPAKTEQTDKNTAAQVSEEDIAQAKADKEAAFDKFKELHADMDLTQFELSYENGRLVYDLEGEKDGQDVDVVLDANDLSVVKDDLDNDDDATVDPAISKDMLAKIDALVDEAIKDRDGSYATSYSLSHDDGRWVLDVETKDQNKQEVEYSYNLETGELIEKDA</sequence>
<dbReference type="InterPro" id="IPR025711">
    <property type="entry name" value="PepSY"/>
</dbReference>
<feature type="chain" id="PRO_5046953624" evidence="2">
    <location>
        <begin position="24"/>
        <end position="198"/>
    </location>
</feature>
<dbReference type="Gene3D" id="3.10.450.40">
    <property type="match status" value="2"/>
</dbReference>
<dbReference type="Pfam" id="PF03413">
    <property type="entry name" value="PepSY"/>
    <property type="match status" value="1"/>
</dbReference>
<evidence type="ECO:0000256" key="2">
    <source>
        <dbReference type="SAM" id="SignalP"/>
    </source>
</evidence>
<keyword evidence="5" id="KW-1185">Reference proteome</keyword>
<comment type="caution">
    <text evidence="4">The sequence shown here is derived from an EMBL/GenBank/DDBJ whole genome shotgun (WGS) entry which is preliminary data.</text>
</comment>
<feature type="region of interest" description="Disordered" evidence="1">
    <location>
        <begin position="22"/>
        <end position="57"/>
    </location>
</feature>
<dbReference type="PROSITE" id="PS51257">
    <property type="entry name" value="PROKAR_LIPOPROTEIN"/>
    <property type="match status" value="1"/>
</dbReference>
<gene>
    <name evidence="4" type="ORF">ACKQTC_00525</name>
</gene>
<feature type="domain" description="PepSY" evidence="3">
    <location>
        <begin position="68"/>
        <end position="117"/>
    </location>
</feature>
<dbReference type="RefSeq" id="WP_408976493.1">
    <property type="nucleotide sequence ID" value="NZ_JBJUVG010000001.1"/>
</dbReference>
<keyword evidence="2" id="KW-0732">Signal</keyword>
<protein>
    <submittedName>
        <fullName evidence="4">PepSY domain-containing protein</fullName>
    </submittedName>
</protein>
<dbReference type="Proteomes" id="UP001631949">
    <property type="component" value="Unassembled WGS sequence"/>
</dbReference>
<proteinExistence type="predicted"/>
<accession>A0ABW9GWU3</accession>
<evidence type="ECO:0000256" key="1">
    <source>
        <dbReference type="SAM" id="MobiDB-lite"/>
    </source>
</evidence>
<reference evidence="4 5" key="1">
    <citation type="journal article" date="2016" name="Int. J. Syst. Evol. Microbiol.">
        <title>Peptococcus simiae sp. nov., isolated from rhesus macaque faeces and emended description of the genus Peptococcus.</title>
        <authorList>
            <person name="Shkoporov A.N."/>
            <person name="Efimov B.A."/>
            <person name="Kondova I."/>
            <person name="Ouwerling B."/>
            <person name="Chaplin A.V."/>
            <person name="Shcherbakova V.A."/>
            <person name="Langermans J.A.M."/>
        </authorList>
    </citation>
    <scope>NUCLEOTIDE SEQUENCE [LARGE SCALE GENOMIC DNA]</scope>
    <source>
        <strain evidence="4 5">M108</strain>
    </source>
</reference>
<name>A0ABW9GWU3_9FIRM</name>
<feature type="signal peptide" evidence="2">
    <location>
        <begin position="1"/>
        <end position="23"/>
    </location>
</feature>
<dbReference type="EMBL" id="JBJUVG010000001">
    <property type="protein sequence ID" value="MFM9412862.1"/>
    <property type="molecule type" value="Genomic_DNA"/>
</dbReference>
<evidence type="ECO:0000259" key="3">
    <source>
        <dbReference type="Pfam" id="PF03413"/>
    </source>
</evidence>
<evidence type="ECO:0000313" key="4">
    <source>
        <dbReference type="EMBL" id="MFM9412862.1"/>
    </source>
</evidence>